<keyword evidence="1" id="KW-0810">Translation regulation</keyword>
<gene>
    <name evidence="3" type="ORF">Gocc_2958</name>
</gene>
<dbReference type="InterPro" id="IPR036567">
    <property type="entry name" value="RHF-like"/>
</dbReference>
<dbReference type="SUPFAM" id="SSF69754">
    <property type="entry name" value="Ribosome binding protein Y (YfiA homologue)"/>
    <property type="match status" value="1"/>
</dbReference>
<reference evidence="4" key="2">
    <citation type="journal article" date="2019" name="MicrobiologyOpen">
        <title>High-quality draft genome sequence of Gaiella occulta isolated from a 150 meter deep mineral water borehole and comparison with the genome sequences of other deep-branching lineages of the phylum Actinobacteria.</title>
        <authorList>
            <person name="Severino R."/>
            <person name="Froufe H.J.C."/>
            <person name="Barroso C."/>
            <person name="Albuquerque L."/>
            <person name="Lobo-da-Cunha A."/>
            <person name="da Costa M.S."/>
            <person name="Egas C."/>
        </authorList>
    </citation>
    <scope>NUCLEOTIDE SEQUENCE [LARGE SCALE GENOMIC DNA]</scope>
    <source>
        <strain evidence="4">F2-233</strain>
    </source>
</reference>
<evidence type="ECO:0000256" key="1">
    <source>
        <dbReference type="ARBA" id="ARBA00022845"/>
    </source>
</evidence>
<accession>A0A7M2YVA4</accession>
<evidence type="ECO:0000313" key="3">
    <source>
        <dbReference type="EMBL" id="RDI73358.1"/>
    </source>
</evidence>
<dbReference type="PANTHER" id="PTHR33231">
    <property type="entry name" value="30S RIBOSOMAL PROTEIN"/>
    <property type="match status" value="1"/>
</dbReference>
<feature type="region of interest" description="Disordered" evidence="2">
    <location>
        <begin position="96"/>
        <end position="129"/>
    </location>
</feature>
<organism evidence="3 4">
    <name type="scientific">Gaiella occulta</name>
    <dbReference type="NCBI Taxonomy" id="1002870"/>
    <lineage>
        <taxon>Bacteria</taxon>
        <taxon>Bacillati</taxon>
        <taxon>Actinomycetota</taxon>
        <taxon>Thermoleophilia</taxon>
        <taxon>Gaiellales</taxon>
        <taxon>Gaiellaceae</taxon>
        <taxon>Gaiella</taxon>
    </lineage>
</organism>
<dbReference type="GO" id="GO:0043024">
    <property type="term" value="F:ribosomal small subunit binding"/>
    <property type="evidence" value="ECO:0007669"/>
    <property type="project" value="TreeGrafter"/>
</dbReference>
<dbReference type="Pfam" id="PF02482">
    <property type="entry name" value="Ribosomal_S30AE"/>
    <property type="match status" value="1"/>
</dbReference>
<dbReference type="InterPro" id="IPR003489">
    <property type="entry name" value="RHF/RaiA"/>
</dbReference>
<dbReference type="InterPro" id="IPR050574">
    <property type="entry name" value="HPF/YfiA_ribosome-assoc"/>
</dbReference>
<name>A0A7M2YVA4_9ACTN</name>
<reference evidence="3 4" key="1">
    <citation type="submission" date="2018-07" db="EMBL/GenBank/DDBJ databases">
        <title>High-quality-draft genome sequence of Gaiella occulta.</title>
        <authorList>
            <person name="Severino R."/>
            <person name="Froufe H.J.C."/>
            <person name="Rainey F.A."/>
            <person name="Barroso C."/>
            <person name="Albuquerque L."/>
            <person name="Lobo-Da-Cunha A."/>
            <person name="Da Costa M.S."/>
            <person name="Egas C."/>
        </authorList>
    </citation>
    <scope>NUCLEOTIDE SEQUENCE [LARGE SCALE GENOMIC DNA]</scope>
    <source>
        <strain evidence="3 4">F2-233</strain>
    </source>
</reference>
<proteinExistence type="predicted"/>
<dbReference type="Gene3D" id="3.30.160.100">
    <property type="entry name" value="Ribosome hibernation promotion factor-like"/>
    <property type="match status" value="1"/>
</dbReference>
<dbReference type="RefSeq" id="WP_114797347.1">
    <property type="nucleotide sequence ID" value="NZ_QQZY01000010.1"/>
</dbReference>
<dbReference type="GO" id="GO:0045900">
    <property type="term" value="P:negative regulation of translational elongation"/>
    <property type="evidence" value="ECO:0007669"/>
    <property type="project" value="TreeGrafter"/>
</dbReference>
<protein>
    <submittedName>
        <fullName evidence="3">YfiA: ribosomal subunit interface protein</fullName>
    </submittedName>
</protein>
<dbReference type="OrthoDB" id="9794975at2"/>
<dbReference type="CDD" id="cd00552">
    <property type="entry name" value="RaiA"/>
    <property type="match status" value="1"/>
</dbReference>
<keyword evidence="4" id="KW-1185">Reference proteome</keyword>
<dbReference type="EMBL" id="QQZY01000010">
    <property type="protein sequence ID" value="RDI73358.1"/>
    <property type="molecule type" value="Genomic_DNA"/>
</dbReference>
<dbReference type="GO" id="GO:0022627">
    <property type="term" value="C:cytosolic small ribosomal subunit"/>
    <property type="evidence" value="ECO:0007669"/>
    <property type="project" value="TreeGrafter"/>
</dbReference>
<sequence>MRLQVTARHGHVNDSVRSYAEQKLSKLDRRLHDLTLVELTLSREHNPAIADDHQAEAIVYTKGPNIVARESAPTYEAAIDRLLDKLERQVERYRDKRTHEMRRRASHHHPVAPPVVDASLQHGGEESAA</sequence>
<evidence type="ECO:0000256" key="2">
    <source>
        <dbReference type="SAM" id="MobiDB-lite"/>
    </source>
</evidence>
<dbReference type="NCBIfam" id="TIGR00741">
    <property type="entry name" value="yfiA"/>
    <property type="match status" value="1"/>
</dbReference>
<dbReference type="PANTHER" id="PTHR33231:SF1">
    <property type="entry name" value="30S RIBOSOMAL PROTEIN"/>
    <property type="match status" value="1"/>
</dbReference>
<evidence type="ECO:0000313" key="4">
    <source>
        <dbReference type="Proteomes" id="UP000254134"/>
    </source>
</evidence>
<dbReference type="Proteomes" id="UP000254134">
    <property type="component" value="Unassembled WGS sequence"/>
</dbReference>
<feature type="compositionally biased region" description="Basic residues" evidence="2">
    <location>
        <begin position="99"/>
        <end position="110"/>
    </location>
</feature>
<dbReference type="AlphaFoldDB" id="A0A7M2YVA4"/>
<comment type="caution">
    <text evidence="3">The sequence shown here is derived from an EMBL/GenBank/DDBJ whole genome shotgun (WGS) entry which is preliminary data.</text>
</comment>